<keyword evidence="2" id="KW-1185">Reference proteome</keyword>
<reference evidence="1" key="2">
    <citation type="submission" date="2020-09" db="EMBL/GenBank/DDBJ databases">
        <authorList>
            <person name="Sun Q."/>
            <person name="Zhou Y."/>
        </authorList>
    </citation>
    <scope>NUCLEOTIDE SEQUENCE</scope>
    <source>
        <strain evidence="1">CGMCC 1.15085</strain>
    </source>
</reference>
<name>A0A916WRK3_9MICO</name>
<protein>
    <submittedName>
        <fullName evidence="1">Uncharacterized protein</fullName>
    </submittedName>
</protein>
<gene>
    <name evidence="1" type="ORF">GCM10011492_11310</name>
</gene>
<proteinExistence type="predicted"/>
<dbReference type="RefSeq" id="WP_188836025.1">
    <property type="nucleotide sequence ID" value="NZ_BMHI01000002.1"/>
</dbReference>
<comment type="caution">
    <text evidence="1">The sequence shown here is derived from an EMBL/GenBank/DDBJ whole genome shotgun (WGS) entry which is preliminary data.</text>
</comment>
<sequence length="124" mass="13823">MAFARHYYSVVNRTAQRPKVGELEPLALDGCKTCDNHENTVQELVEKNQHFAGKELVIDGTEIYHWDSSSSKVKVMITEPAVNIVDATGSVVRSYDRLTGQGMVFELHWGSAGWRVAAIRVMTA</sequence>
<evidence type="ECO:0000313" key="2">
    <source>
        <dbReference type="Proteomes" id="UP000636793"/>
    </source>
</evidence>
<evidence type="ECO:0000313" key="1">
    <source>
        <dbReference type="EMBL" id="GGB23189.1"/>
    </source>
</evidence>
<accession>A0A916WRK3</accession>
<dbReference type="Proteomes" id="UP000636793">
    <property type="component" value="Unassembled WGS sequence"/>
</dbReference>
<reference evidence="1" key="1">
    <citation type="journal article" date="2014" name="Int. J. Syst. Evol. Microbiol.">
        <title>Complete genome sequence of Corynebacterium casei LMG S-19264T (=DSM 44701T), isolated from a smear-ripened cheese.</title>
        <authorList>
            <consortium name="US DOE Joint Genome Institute (JGI-PGF)"/>
            <person name="Walter F."/>
            <person name="Albersmeier A."/>
            <person name="Kalinowski J."/>
            <person name="Ruckert C."/>
        </authorList>
    </citation>
    <scope>NUCLEOTIDE SEQUENCE</scope>
    <source>
        <strain evidence="1">CGMCC 1.15085</strain>
    </source>
</reference>
<dbReference type="EMBL" id="BMHI01000002">
    <property type="protein sequence ID" value="GGB23189.1"/>
    <property type="molecule type" value="Genomic_DNA"/>
</dbReference>
<organism evidence="1 2">
    <name type="scientific">Flexivirga endophytica</name>
    <dbReference type="NCBI Taxonomy" id="1849103"/>
    <lineage>
        <taxon>Bacteria</taxon>
        <taxon>Bacillati</taxon>
        <taxon>Actinomycetota</taxon>
        <taxon>Actinomycetes</taxon>
        <taxon>Micrococcales</taxon>
        <taxon>Dermacoccaceae</taxon>
        <taxon>Flexivirga</taxon>
    </lineage>
</organism>
<dbReference type="AlphaFoldDB" id="A0A916WRK3"/>